<dbReference type="KEGG" id="csyr:103264207"/>
<dbReference type="Proteomes" id="UP000189704">
    <property type="component" value="Unplaced"/>
</dbReference>
<dbReference type="Pfam" id="PF01562">
    <property type="entry name" value="Pep_M12B_propep"/>
    <property type="match status" value="1"/>
</dbReference>
<protein>
    <submittedName>
        <fullName evidence="5">Disintegrin and metalloproteinase domain-containing protein 18</fullName>
    </submittedName>
</protein>
<evidence type="ECO:0000313" key="4">
    <source>
        <dbReference type="Proteomes" id="UP000189704"/>
    </source>
</evidence>
<dbReference type="PANTHER" id="PTHR11905">
    <property type="entry name" value="ADAM A DISINTEGRIN AND METALLOPROTEASE DOMAIN"/>
    <property type="match status" value="1"/>
</dbReference>
<dbReference type="PANTHER" id="PTHR11905:SF158">
    <property type="entry name" value="DISINTEGRIN AND METALLOPROTEINASE DOMAIN-CONTAINING PROTEIN 18"/>
    <property type="match status" value="1"/>
</dbReference>
<sequence>MFLLLALFAELGRLQAHLDSENIFVHVTIPQKIISNESEVSERKVIYDITIGGKPYTLHLRKYSFLSQNFLVYTYNETESFHPESSCFKMHCHYQGHVAEFPDSSVTLSLCSGLRGFLQFENISYRIQPLETSARFEHIIYQVKSNNANVSKLTENYSNIWQNGQPYKVHLSSQVTIMSLML</sequence>
<accession>A0A1U7TQJ4</accession>
<dbReference type="GO" id="GO:0008584">
    <property type="term" value="P:male gonad development"/>
    <property type="evidence" value="ECO:0007669"/>
    <property type="project" value="TreeGrafter"/>
</dbReference>
<feature type="domain" description="Peptidase M12B propeptide" evidence="3">
    <location>
        <begin position="38"/>
        <end position="98"/>
    </location>
</feature>
<dbReference type="GO" id="GO:0008237">
    <property type="term" value="F:metallopeptidase activity"/>
    <property type="evidence" value="ECO:0007669"/>
    <property type="project" value="UniProtKB-KW"/>
</dbReference>
<dbReference type="GeneID" id="103264207"/>
<dbReference type="CTD" id="8749"/>
<evidence type="ECO:0000313" key="5">
    <source>
        <dbReference type="RefSeq" id="XP_008060045.1"/>
    </source>
</evidence>
<feature type="chain" id="PRO_5010582006" evidence="2">
    <location>
        <begin position="17"/>
        <end position="182"/>
    </location>
</feature>
<evidence type="ECO:0000256" key="1">
    <source>
        <dbReference type="ARBA" id="ARBA00023157"/>
    </source>
</evidence>
<keyword evidence="5" id="KW-0378">Hydrolase</keyword>
<dbReference type="OrthoDB" id="10069899at2759"/>
<keyword evidence="5" id="KW-0482">Metalloprotease</keyword>
<dbReference type="GO" id="GO:0005886">
    <property type="term" value="C:plasma membrane"/>
    <property type="evidence" value="ECO:0007669"/>
    <property type="project" value="TreeGrafter"/>
</dbReference>
<evidence type="ECO:0000256" key="2">
    <source>
        <dbReference type="SAM" id="SignalP"/>
    </source>
</evidence>
<dbReference type="GO" id="GO:0007155">
    <property type="term" value="P:cell adhesion"/>
    <property type="evidence" value="ECO:0007669"/>
    <property type="project" value="TreeGrafter"/>
</dbReference>
<keyword evidence="4" id="KW-1185">Reference proteome</keyword>
<proteinExistence type="predicted"/>
<keyword evidence="2" id="KW-0732">Signal</keyword>
<dbReference type="AlphaFoldDB" id="A0A1U7TQJ4"/>
<feature type="signal peptide" evidence="2">
    <location>
        <begin position="1"/>
        <end position="16"/>
    </location>
</feature>
<reference evidence="5" key="1">
    <citation type="submission" date="2025-08" db="UniProtKB">
        <authorList>
            <consortium name="RefSeq"/>
        </authorList>
    </citation>
    <scope>IDENTIFICATION</scope>
</reference>
<dbReference type="GO" id="GO:0007339">
    <property type="term" value="P:binding of sperm to zona pellucida"/>
    <property type="evidence" value="ECO:0007669"/>
    <property type="project" value="TreeGrafter"/>
</dbReference>
<keyword evidence="1" id="KW-1015">Disulfide bond</keyword>
<organism evidence="4 5">
    <name type="scientific">Carlito syrichta</name>
    <name type="common">Philippine tarsier</name>
    <name type="synonym">Tarsius syrichta</name>
    <dbReference type="NCBI Taxonomy" id="1868482"/>
    <lineage>
        <taxon>Eukaryota</taxon>
        <taxon>Metazoa</taxon>
        <taxon>Chordata</taxon>
        <taxon>Craniata</taxon>
        <taxon>Vertebrata</taxon>
        <taxon>Euteleostomi</taxon>
        <taxon>Mammalia</taxon>
        <taxon>Eutheria</taxon>
        <taxon>Euarchontoglires</taxon>
        <taxon>Primates</taxon>
        <taxon>Haplorrhini</taxon>
        <taxon>Tarsiiformes</taxon>
        <taxon>Tarsiidae</taxon>
        <taxon>Carlito</taxon>
    </lineage>
</organism>
<dbReference type="STRING" id="1868482.ENSTSYP00000009760"/>
<dbReference type="InterPro" id="IPR002870">
    <property type="entry name" value="Peptidase_M12B_N"/>
</dbReference>
<evidence type="ECO:0000259" key="3">
    <source>
        <dbReference type="Pfam" id="PF01562"/>
    </source>
</evidence>
<keyword evidence="5" id="KW-0645">Protease</keyword>
<name>A0A1U7TQJ4_CARSF</name>
<dbReference type="RefSeq" id="XP_008060045.1">
    <property type="nucleotide sequence ID" value="XM_008061854.1"/>
</dbReference>
<gene>
    <name evidence="5" type="primary">ADAM18</name>
</gene>